<name>A0A087TCY2_STEMI</name>
<organism evidence="3 4">
    <name type="scientific">Stegodyphus mimosarum</name>
    <name type="common">African social velvet spider</name>
    <dbReference type="NCBI Taxonomy" id="407821"/>
    <lineage>
        <taxon>Eukaryota</taxon>
        <taxon>Metazoa</taxon>
        <taxon>Ecdysozoa</taxon>
        <taxon>Arthropoda</taxon>
        <taxon>Chelicerata</taxon>
        <taxon>Arachnida</taxon>
        <taxon>Araneae</taxon>
        <taxon>Araneomorphae</taxon>
        <taxon>Entelegynae</taxon>
        <taxon>Eresoidea</taxon>
        <taxon>Eresidae</taxon>
        <taxon>Stegodyphus</taxon>
    </lineage>
</organism>
<dbReference type="AlphaFoldDB" id="A0A087TCY2"/>
<evidence type="ECO:0000313" key="4">
    <source>
        <dbReference type="Proteomes" id="UP000054359"/>
    </source>
</evidence>
<dbReference type="OrthoDB" id="6432182at2759"/>
<protein>
    <submittedName>
        <fullName evidence="3">Uncharacterized protein</fullName>
    </submittedName>
</protein>
<feature type="signal peptide" evidence="2">
    <location>
        <begin position="1"/>
        <end position="23"/>
    </location>
</feature>
<keyword evidence="4" id="KW-1185">Reference proteome</keyword>
<accession>A0A087TCY2</accession>
<feature type="region of interest" description="Disordered" evidence="1">
    <location>
        <begin position="49"/>
        <end position="284"/>
    </location>
</feature>
<evidence type="ECO:0000313" key="3">
    <source>
        <dbReference type="EMBL" id="KFM62971.1"/>
    </source>
</evidence>
<feature type="compositionally biased region" description="Basic and acidic residues" evidence="1">
    <location>
        <begin position="85"/>
        <end position="116"/>
    </location>
</feature>
<dbReference type="Proteomes" id="UP000054359">
    <property type="component" value="Unassembled WGS sequence"/>
</dbReference>
<feature type="compositionally biased region" description="Basic and acidic residues" evidence="1">
    <location>
        <begin position="266"/>
        <end position="275"/>
    </location>
</feature>
<feature type="compositionally biased region" description="Basic and acidic residues" evidence="1">
    <location>
        <begin position="172"/>
        <end position="195"/>
    </location>
</feature>
<keyword evidence="2" id="KW-0732">Signal</keyword>
<dbReference type="EMBL" id="KK114638">
    <property type="protein sequence ID" value="KFM62971.1"/>
    <property type="molecule type" value="Genomic_DNA"/>
</dbReference>
<feature type="non-terminal residue" evidence="3">
    <location>
        <position position="410"/>
    </location>
</feature>
<sequence>MAFKEKITIKVFILCTVISITLAAEKTATENVTVSTSALVSDLSKEETGQVSSFQLEHGESRSRSKSHSYSKDGRGYGNQNPIYEKSEYEDRAIEYDKEAQRGDDYYKTSAEDPFRHSQLSRPQEDDYDESFENPYGRGNPFDQRNPFGQRDRDHSYEEVENGKGSSFPYGDKNDNRYRHEDYSKEESYESKEDGGYGGKPPYLQQGFEPSRKQQQPAYDPLDVPDTDGKSGYGVQGTKIYPPKPQEERSFYPRTPAAHRYSRTQKPKENEYQSEEKDESYYSGIPKEAGYIPNGHKEPAYLQGHTKGSGPKVAGYLPRTPTNSGFTPVLPKEQASIFPGNGNVAIYIKQLGHSKAEGLSGSKGKERHGYLLLPIAPEKIGKDFQLAKVGVYGSSEEKDALHEGKIPIYG</sequence>
<evidence type="ECO:0000256" key="2">
    <source>
        <dbReference type="SAM" id="SignalP"/>
    </source>
</evidence>
<proteinExistence type="predicted"/>
<reference evidence="3 4" key="1">
    <citation type="submission" date="2013-11" db="EMBL/GenBank/DDBJ databases">
        <title>Genome sequencing of Stegodyphus mimosarum.</title>
        <authorList>
            <person name="Bechsgaard J."/>
        </authorList>
    </citation>
    <scope>NUCLEOTIDE SEQUENCE [LARGE SCALE GENOMIC DNA]</scope>
</reference>
<gene>
    <name evidence="3" type="ORF">X975_18405</name>
</gene>
<feature type="compositionally biased region" description="Basic and acidic residues" evidence="1">
    <location>
        <begin position="150"/>
        <end position="162"/>
    </location>
</feature>
<feature type="chain" id="PRO_5001829531" evidence="2">
    <location>
        <begin position="24"/>
        <end position="410"/>
    </location>
</feature>
<evidence type="ECO:0000256" key="1">
    <source>
        <dbReference type="SAM" id="MobiDB-lite"/>
    </source>
</evidence>